<keyword evidence="6" id="KW-0114">cAMP</keyword>
<protein>
    <submittedName>
        <fullName evidence="8">cAMP-dependent protein kinase I-alpha regulatory subunit</fullName>
    </submittedName>
</protein>
<dbReference type="Pfam" id="PF00027">
    <property type="entry name" value="cNMP_binding"/>
    <property type="match status" value="2"/>
</dbReference>
<keyword evidence="2" id="KW-0597">Phosphoprotein</keyword>
<evidence type="ECO:0000256" key="3">
    <source>
        <dbReference type="ARBA" id="ARBA00022566"/>
    </source>
</evidence>
<evidence type="ECO:0000259" key="7">
    <source>
        <dbReference type="PROSITE" id="PS50042"/>
    </source>
</evidence>
<evidence type="ECO:0000313" key="8">
    <source>
        <dbReference type="EMBL" id="KAI6661992.1"/>
    </source>
</evidence>
<dbReference type="PROSITE" id="PS50042">
    <property type="entry name" value="CNMP_BINDING_3"/>
    <property type="match status" value="2"/>
</dbReference>
<proteinExistence type="inferred from homology"/>
<sequence length="398" mass="44626">MTQDNLSLHLCLSDVTADSYCSQHDILSLLQTAVNDLTKSQPAIPEIFLRDYFTRICAARKLTNLSPFTATPIDETASLPLKYRLLDTTHTSLPLTPNPESPLVPPGMRTRRNGISVSVIQEEEANTYIKRVIPKDYKTMNALSKSIKDNILFCHLDETERSDIFDAMYMDKFISGETIIQQGAHGDNFYIIHSGKVEVIVDTRVVKIIGEGGSFGELALIHGTPRAATIKARSLVVLWILDHDSYRRILMKNTIRKRRLYEHLLKDVSVLQSLDQWELLTVADSLEPCHFANGERVVCQGDIGEDFYIIEKGTAIVLQSKDGTGEETQVGTLGPSDYFGEISLLLKRPRAATVISIGELKCVKLDRARFERVLGPIAELLKRNIKHYKSTITLEAIV</sequence>
<dbReference type="FunFam" id="2.60.120.10:FF:000006">
    <property type="entry name" value="cAMP-dependent protein kinase type I-alpha regulatory subunit"/>
    <property type="match status" value="1"/>
</dbReference>
<keyword evidence="4" id="KW-0677">Repeat</keyword>
<dbReference type="Gene3D" id="1.20.890.10">
    <property type="entry name" value="cAMP-dependent protein kinase regulatory subunit, dimerization-anchoring domain"/>
    <property type="match status" value="1"/>
</dbReference>
<dbReference type="GO" id="GO:0005952">
    <property type="term" value="C:cAMP-dependent protein kinase complex"/>
    <property type="evidence" value="ECO:0007669"/>
    <property type="project" value="InterPro"/>
</dbReference>
<dbReference type="GO" id="GO:0005829">
    <property type="term" value="C:cytosol"/>
    <property type="evidence" value="ECO:0007669"/>
    <property type="project" value="TreeGrafter"/>
</dbReference>
<reference evidence="8 9" key="1">
    <citation type="journal article" date="2023" name="BMC Biol.">
        <title>The compact genome of the sponge Oopsacas minuta (Hexactinellida) is lacking key metazoan core genes.</title>
        <authorList>
            <person name="Santini S."/>
            <person name="Schenkelaars Q."/>
            <person name="Jourda C."/>
            <person name="Duchesne M."/>
            <person name="Belahbib H."/>
            <person name="Rocher C."/>
            <person name="Selva M."/>
            <person name="Riesgo A."/>
            <person name="Vervoort M."/>
            <person name="Leys S.P."/>
            <person name="Kodjabachian L."/>
            <person name="Le Bivic A."/>
            <person name="Borchiellini C."/>
            <person name="Claverie J.M."/>
            <person name="Renard E."/>
        </authorList>
    </citation>
    <scope>NUCLEOTIDE SEQUENCE [LARGE SCALE GENOMIC DNA]</scope>
    <source>
        <strain evidence="8">SPO-2</strain>
    </source>
</reference>
<comment type="caution">
    <text evidence="8">The sequence shown here is derived from an EMBL/GenBank/DDBJ whole genome shotgun (WGS) entry which is preliminary data.</text>
</comment>
<evidence type="ECO:0000313" key="9">
    <source>
        <dbReference type="Proteomes" id="UP001165289"/>
    </source>
</evidence>
<dbReference type="AlphaFoldDB" id="A0AAV7KKM1"/>
<dbReference type="InterPro" id="IPR014710">
    <property type="entry name" value="RmlC-like_jellyroll"/>
</dbReference>
<dbReference type="InterPro" id="IPR018488">
    <property type="entry name" value="cNMP-bd_CS"/>
</dbReference>
<keyword evidence="3" id="KW-0116">cAMP-binding</keyword>
<dbReference type="GO" id="GO:0034236">
    <property type="term" value="F:protein kinase A catalytic subunit binding"/>
    <property type="evidence" value="ECO:0007669"/>
    <property type="project" value="TreeGrafter"/>
</dbReference>
<gene>
    <name evidence="8" type="ORF">LOD99_9579</name>
</gene>
<name>A0AAV7KKM1_9METZ</name>
<evidence type="ECO:0000256" key="6">
    <source>
        <dbReference type="ARBA" id="ARBA00023149"/>
    </source>
</evidence>
<dbReference type="Proteomes" id="UP001165289">
    <property type="component" value="Unassembled WGS sequence"/>
</dbReference>
<dbReference type="InterPro" id="IPR018490">
    <property type="entry name" value="cNMP-bd_dom_sf"/>
</dbReference>
<organism evidence="8 9">
    <name type="scientific">Oopsacas minuta</name>
    <dbReference type="NCBI Taxonomy" id="111878"/>
    <lineage>
        <taxon>Eukaryota</taxon>
        <taxon>Metazoa</taxon>
        <taxon>Porifera</taxon>
        <taxon>Hexactinellida</taxon>
        <taxon>Hexasterophora</taxon>
        <taxon>Lyssacinosida</taxon>
        <taxon>Leucopsacidae</taxon>
        <taxon>Oopsacas</taxon>
    </lineage>
</organism>
<dbReference type="SUPFAM" id="SSF51206">
    <property type="entry name" value="cAMP-binding domain-like"/>
    <property type="match status" value="2"/>
</dbReference>
<dbReference type="GO" id="GO:0004862">
    <property type="term" value="F:cAMP-dependent protein kinase inhibitor activity"/>
    <property type="evidence" value="ECO:0007669"/>
    <property type="project" value="TreeGrafter"/>
</dbReference>
<feature type="domain" description="Cyclic nucleotide-binding" evidence="7">
    <location>
        <begin position="270"/>
        <end position="391"/>
    </location>
</feature>
<dbReference type="PROSITE" id="PS00889">
    <property type="entry name" value="CNMP_BINDING_2"/>
    <property type="match status" value="2"/>
</dbReference>
<dbReference type="PANTHER" id="PTHR11635:SF152">
    <property type="entry name" value="CAMP-DEPENDENT PROTEIN KINASE TYPE I REGULATORY SUBUNIT-RELATED"/>
    <property type="match status" value="1"/>
</dbReference>
<keyword evidence="9" id="KW-1185">Reference proteome</keyword>
<dbReference type="PROSITE" id="PS00888">
    <property type="entry name" value="CNMP_BINDING_1"/>
    <property type="match status" value="2"/>
</dbReference>
<dbReference type="SMART" id="SM00100">
    <property type="entry name" value="cNMP"/>
    <property type="match status" value="2"/>
</dbReference>
<dbReference type="SUPFAM" id="SSF47391">
    <property type="entry name" value="Dimerization-anchoring domain of cAMP-dependent PK regulatory subunit"/>
    <property type="match status" value="1"/>
</dbReference>
<evidence type="ECO:0000256" key="1">
    <source>
        <dbReference type="ARBA" id="ARBA00005753"/>
    </source>
</evidence>
<dbReference type="CDD" id="cd00038">
    <property type="entry name" value="CAP_ED"/>
    <property type="match status" value="2"/>
</dbReference>
<dbReference type="PRINTS" id="PR00103">
    <property type="entry name" value="CAMPKINASE"/>
</dbReference>
<dbReference type="GO" id="GO:0030552">
    <property type="term" value="F:cAMP binding"/>
    <property type="evidence" value="ECO:0007669"/>
    <property type="project" value="UniProtKB-KW"/>
</dbReference>
<dbReference type="InterPro" id="IPR050503">
    <property type="entry name" value="cAMP-dep_PK_reg_su-like"/>
</dbReference>
<comment type="similarity">
    <text evidence="1">Belongs to the cAMP-dependent kinase regulatory chain family.</text>
</comment>
<accession>A0AAV7KKM1</accession>
<feature type="domain" description="Cyclic nucleotide-binding" evidence="7">
    <location>
        <begin position="152"/>
        <end position="267"/>
    </location>
</feature>
<evidence type="ECO:0000256" key="5">
    <source>
        <dbReference type="ARBA" id="ARBA00022741"/>
    </source>
</evidence>
<dbReference type="PANTHER" id="PTHR11635">
    <property type="entry name" value="CAMP-DEPENDENT PROTEIN KINASE REGULATORY CHAIN"/>
    <property type="match status" value="1"/>
</dbReference>
<keyword evidence="5" id="KW-0547">Nucleotide-binding</keyword>
<dbReference type="EMBL" id="JAKMXF010000001">
    <property type="protein sequence ID" value="KAI6661992.1"/>
    <property type="molecule type" value="Genomic_DNA"/>
</dbReference>
<dbReference type="Gene3D" id="2.60.120.10">
    <property type="entry name" value="Jelly Rolls"/>
    <property type="match status" value="2"/>
</dbReference>
<dbReference type="InterPro" id="IPR000595">
    <property type="entry name" value="cNMP-bd_dom"/>
</dbReference>
<evidence type="ECO:0000256" key="4">
    <source>
        <dbReference type="ARBA" id="ARBA00022737"/>
    </source>
</evidence>
<evidence type="ECO:0000256" key="2">
    <source>
        <dbReference type="ARBA" id="ARBA00022553"/>
    </source>
</evidence>